<evidence type="ECO:0000259" key="10">
    <source>
        <dbReference type="SMART" id="SM00976"/>
    </source>
</evidence>
<keyword evidence="7" id="KW-0238">DNA-binding</keyword>
<dbReference type="GeneTree" id="ENSGT00390000018285"/>
<dbReference type="GO" id="GO:0016233">
    <property type="term" value="P:telomere capping"/>
    <property type="evidence" value="ECO:0007669"/>
    <property type="project" value="TreeGrafter"/>
</dbReference>
<dbReference type="GO" id="GO:0098505">
    <property type="term" value="F:G-rich strand telomeric DNA binding"/>
    <property type="evidence" value="ECO:0007669"/>
    <property type="project" value="TreeGrafter"/>
</dbReference>
<dbReference type="OMA" id="NHVHLAK"/>
<evidence type="ECO:0000256" key="3">
    <source>
        <dbReference type="ARBA" id="ARBA00008442"/>
    </source>
</evidence>
<dbReference type="FunFam" id="2.40.50.140:FF:000138">
    <property type="entry name" value="Protection of telomeres 1 homolog"/>
    <property type="match status" value="1"/>
</dbReference>
<evidence type="ECO:0000256" key="5">
    <source>
        <dbReference type="ARBA" id="ARBA00022454"/>
    </source>
</evidence>
<evidence type="ECO:0000313" key="11">
    <source>
        <dbReference type="Ensembl" id="ENSOMEP00000011634.1"/>
    </source>
</evidence>
<dbReference type="GO" id="GO:0005654">
    <property type="term" value="C:nucleoplasm"/>
    <property type="evidence" value="ECO:0007669"/>
    <property type="project" value="UniProtKB-ARBA"/>
</dbReference>
<comment type="subcellular location">
    <subcellularLocation>
        <location evidence="2">Chromosome</location>
        <location evidence="2">Telomere</location>
    </subcellularLocation>
    <subcellularLocation>
        <location evidence="1">Nucleus</location>
    </subcellularLocation>
</comment>
<keyword evidence="12" id="KW-1185">Reference proteome</keyword>
<feature type="domain" description="Telomeric single stranded DNA binding POT1/Cdc13" evidence="10">
    <location>
        <begin position="170"/>
        <end position="300"/>
    </location>
</feature>
<evidence type="ECO:0000256" key="9">
    <source>
        <dbReference type="ARBA" id="ARBA00084040"/>
    </source>
</evidence>
<dbReference type="Pfam" id="PF02765">
    <property type="entry name" value="POT1"/>
    <property type="match status" value="1"/>
</dbReference>
<dbReference type="GO" id="GO:0000783">
    <property type="term" value="C:nuclear telomere cap complex"/>
    <property type="evidence" value="ECO:0007669"/>
    <property type="project" value="TreeGrafter"/>
</dbReference>
<dbReference type="CTD" id="25913"/>
<evidence type="ECO:0000256" key="7">
    <source>
        <dbReference type="ARBA" id="ARBA00023125"/>
    </source>
</evidence>
<dbReference type="GO" id="GO:0032210">
    <property type="term" value="P:regulation of telomere maintenance via telomerase"/>
    <property type="evidence" value="ECO:0007669"/>
    <property type="project" value="TreeGrafter"/>
</dbReference>
<accession>A0A3B3C228</accession>
<dbReference type="GeneID" id="112141247"/>
<dbReference type="Pfam" id="PF16686">
    <property type="entry name" value="POT1PC"/>
    <property type="match status" value="1"/>
</dbReference>
<dbReference type="SMART" id="SM00976">
    <property type="entry name" value="Telo_bind"/>
    <property type="match status" value="1"/>
</dbReference>
<sequence length="803" mass="88669">MPFHAVVDGARTGVQVPQHLTRIPINLISTSSDLTNAIVKGKVLRKGPLVSATLHDFILKAVIQEEDSQPSSSAQINAINIVLFGELAKNFSEGVSPGDVVMASGFTVSKSPTASKDKLHPLHLLLSQDANIYCFSQSSSLNPRSAVDSKRSSTVSAEVLNKTKVPKYTYTRLGDLKSGNVVNVYGVVVFFKQPFKSHGTDFCSSLKITDQSNRNVSCTIFCEKLEQHPKIFQIGDIVRMHRVKVKLFNNAITLVNTFGFSVITFDGKSSGTVEPRTSSRTFHFDEQDRKTVEELQKWISTQNVLPASPASVTLSAIQPKAYFDLTCQLLAKATIDTTCTLLRVWDGTRSPNTFVSVDPNDVEGPTSFSREKESFIANILVYDNHSMFAKQLKLGAFLRIYNLRAVPVSSKVRDINRNQAEAGDHLALHLHGGTSFGRGIRVLPENSPDVEKLKRAIAFLTEDVEDFTAEPTDLELHEVWSTPPEFLEDKAETNSTCSTSAEGSCRPQQQQVTLSQLKQSTPGQVYHVRAQLRSYEPSKLHQALKLFCSKCSSIQDIPDDELLATIFSDASKNSENCSLPKWAVPGRIELPSGSTKRAVRFYVSPRLKEEGKPKELLFIRGTTLEETCHLAQGYKNIVPVTSSESCLALMDLSSPFLFRGPRRYYGCKQCSQATLSELPSLDKLLDEKIIAEALGVQLLKFVLLMKLQLQDATDTLEVFLWKHAELFLGVSAEEVAISQEAQSSVHATLESLCPTKGAVGLRPWLDLSLISYWGDGEEGQKQTCYQICSPPISRPSSGQSEHT</sequence>
<evidence type="ECO:0000256" key="4">
    <source>
        <dbReference type="ARBA" id="ARBA00015253"/>
    </source>
</evidence>
<dbReference type="RefSeq" id="XP_024120119.1">
    <property type="nucleotide sequence ID" value="XM_024264351.2"/>
</dbReference>
<dbReference type="Gene3D" id="2.40.50.140">
    <property type="entry name" value="Nucleic acid-binding proteins"/>
    <property type="match status" value="2"/>
</dbReference>
<dbReference type="AlphaFoldDB" id="A0A3B3C228"/>
<reference evidence="11" key="1">
    <citation type="submission" date="2025-08" db="UniProtKB">
        <authorList>
            <consortium name="Ensembl"/>
        </authorList>
    </citation>
    <scope>IDENTIFICATION</scope>
</reference>
<comment type="similarity">
    <text evidence="3">Belongs to the telombin family.</text>
</comment>
<dbReference type="PANTHER" id="PTHR14513:SF0">
    <property type="entry name" value="PROTECTION OF TELOMERES PROTEIN 1"/>
    <property type="match status" value="1"/>
</dbReference>
<evidence type="ECO:0000256" key="6">
    <source>
        <dbReference type="ARBA" id="ARBA00022895"/>
    </source>
</evidence>
<dbReference type="GO" id="GO:0010521">
    <property type="term" value="F:telomerase inhibitor activity"/>
    <property type="evidence" value="ECO:0007669"/>
    <property type="project" value="TreeGrafter"/>
</dbReference>
<evidence type="ECO:0000313" key="12">
    <source>
        <dbReference type="Proteomes" id="UP000261560"/>
    </source>
</evidence>
<dbReference type="Ensembl" id="ENSOMET00000018770.1">
    <property type="protein sequence ID" value="ENSOMEP00000011634.1"/>
    <property type="gene ID" value="ENSOMEG00000000327.1"/>
</dbReference>
<dbReference type="CDD" id="cd04497">
    <property type="entry name" value="hPOT1_OB1_like"/>
    <property type="match status" value="1"/>
</dbReference>
<protein>
    <recommendedName>
        <fullName evidence="4">Protection of telomeres protein 1</fullName>
    </recommendedName>
    <alternativeName>
        <fullName evidence="9">POT1-like telomere end-binding protein</fullName>
    </alternativeName>
</protein>
<evidence type="ECO:0000256" key="1">
    <source>
        <dbReference type="ARBA" id="ARBA00004123"/>
    </source>
</evidence>
<dbReference type="InterPro" id="IPR032042">
    <property type="entry name" value="POT1PC"/>
</dbReference>
<evidence type="ECO:0000256" key="8">
    <source>
        <dbReference type="ARBA" id="ARBA00023242"/>
    </source>
</evidence>
<organism evidence="11 12">
    <name type="scientific">Oryzias melastigma</name>
    <name type="common">Marine medaka</name>
    <dbReference type="NCBI Taxonomy" id="30732"/>
    <lineage>
        <taxon>Eukaryota</taxon>
        <taxon>Metazoa</taxon>
        <taxon>Chordata</taxon>
        <taxon>Craniata</taxon>
        <taxon>Vertebrata</taxon>
        <taxon>Euteleostomi</taxon>
        <taxon>Actinopterygii</taxon>
        <taxon>Neopterygii</taxon>
        <taxon>Teleostei</taxon>
        <taxon>Neoteleostei</taxon>
        <taxon>Acanthomorphata</taxon>
        <taxon>Ovalentaria</taxon>
        <taxon>Atherinomorphae</taxon>
        <taxon>Beloniformes</taxon>
        <taxon>Adrianichthyidae</taxon>
        <taxon>Oryziinae</taxon>
        <taxon>Oryzias</taxon>
    </lineage>
</organism>
<dbReference type="PaxDb" id="30732-ENSOMEP00000011634"/>
<name>A0A3B3C228_ORYME</name>
<keyword evidence="8" id="KW-0539">Nucleus</keyword>
<proteinExistence type="inferred from homology"/>
<evidence type="ECO:0000256" key="2">
    <source>
        <dbReference type="ARBA" id="ARBA00004574"/>
    </source>
</evidence>
<keyword evidence="6" id="KW-0779">Telomere</keyword>
<reference evidence="11" key="2">
    <citation type="submission" date="2025-09" db="UniProtKB">
        <authorList>
            <consortium name="Ensembl"/>
        </authorList>
    </citation>
    <scope>IDENTIFICATION</scope>
</reference>
<dbReference type="PANTHER" id="PTHR14513">
    <property type="entry name" value="PROTECTION OF TELOMERES 1"/>
    <property type="match status" value="1"/>
</dbReference>
<dbReference type="InterPro" id="IPR012340">
    <property type="entry name" value="NA-bd_OB-fold"/>
</dbReference>
<dbReference type="InterPro" id="IPR011564">
    <property type="entry name" value="Telomer_end-bd_POT1/Cdc13"/>
</dbReference>
<dbReference type="Proteomes" id="UP000261560">
    <property type="component" value="Unplaced"/>
</dbReference>
<dbReference type="STRING" id="30732.ENSOMEP00000011634"/>
<dbReference type="SUPFAM" id="SSF50249">
    <property type="entry name" value="Nucleic acid-binding proteins"/>
    <property type="match status" value="2"/>
</dbReference>
<keyword evidence="5" id="KW-0158">Chromosome</keyword>
<dbReference type="InterPro" id="IPR048953">
    <property type="entry name" value="POT1_C_insert"/>
</dbReference>
<dbReference type="InterPro" id="IPR028389">
    <property type="entry name" value="POT1"/>
</dbReference>
<dbReference type="Pfam" id="PF21375">
    <property type="entry name" value="POT1_C_insert"/>
    <property type="match status" value="1"/>
</dbReference>
<dbReference type="FunFam" id="2.40.50.140:FF:000119">
    <property type="entry name" value="Protection of telomeres 1 homolog"/>
    <property type="match status" value="1"/>
</dbReference>